<dbReference type="SUPFAM" id="SSF48371">
    <property type="entry name" value="ARM repeat"/>
    <property type="match status" value="1"/>
</dbReference>
<dbReference type="Proteomes" id="UP001165082">
    <property type="component" value="Unassembled WGS sequence"/>
</dbReference>
<proteinExistence type="predicted"/>
<name>A0A9W7AH17_9STRA</name>
<dbReference type="PANTHER" id="PTHR21818:SF0">
    <property type="entry name" value="FANCONI ANEMIA GROUP I PROTEIN"/>
    <property type="match status" value="1"/>
</dbReference>
<feature type="region of interest" description="Disordered" evidence="1">
    <location>
        <begin position="1414"/>
        <end position="1509"/>
    </location>
</feature>
<protein>
    <submittedName>
        <fullName evidence="2">Uncharacterized protein</fullName>
    </submittedName>
</protein>
<feature type="compositionally biased region" description="Basic and acidic residues" evidence="1">
    <location>
        <begin position="1450"/>
        <end position="1460"/>
    </location>
</feature>
<sequence length="1509" mass="162153">MPSDITTALTSGSLEDFKAHVSNVRSSSTNNDGESLSKVKVLLSSIANSPPDVASSLVNEALTTLLSFSGNLEPKSIKDVVTDVEMFLKSEVNKERVISIANTLLPSLVSFLPSSPSPLTSIMSTFHGCYATTVASVLREVLGTTSSFTIDEEAWGKMVGGMNRENIPTLLYQLLLLSSSLPSTSTSTTPPPVVRILDAASKTISLLSPSDPSDKFIFANTLSHFLSALRNNRELAKTVTKYAKGELSSNPSPLTFARTGIFSVTLMVGLASSSLSHKDSAISELKNLFVSCVSYGHKSKDSKWIHRTISAMSPSSARTSISSSHMMDTIDQLISISSDSAAFDTVASTLIELGFLLIDEVKRDDRTPSPDQVESASQGRALLARIFGMGGRKEDGMRKAIVKKLSMHSTGRAPNAIEHAKLLNSLVKEKETRDYLADFAPDLAEWLLHLATGGLPPKAAADSLLPALFMLLEKSTAALDTAFVFTKKSLFCADIARRSAGASFLVMIYTATVLYSPDPAAEEELLGYISRCLGQSTDMRLAIYGTVTTIVNCNPENLGAASALSNVLLAQLERIVEEKEGEEEAKERRERGITLSQGEGGGLSQVAQDADIEDGCPVKLDSIVQEGNLKGSGDNGGGTLGIATGMIVEPLTHLLMACGVVVKVLEEGDEEGGQLGRMLGSLRERVANTTIDAFISSGNENAVDGDGSSVNHTRSLALSLALLMLCNALSLTEPSKGTLTKLLSLREDALDNAASSTLKADASKKMKVDKSKGKDKRGGKEKKDKGGGKEASTERAYKSINEMMSAHQKSFLERGGAVAATLLGDVYSGFLTKFGASEKESSAPSSNSVFRKICIEGAVDVLEHGALEGMVGAQVCTKLGPLIFTEFVSLARRKMFTSAGADKSPACVLALQGFKRCVEVMASIEHSMKPCQRVASVLEFSMNKAGGINDEFRLKADLATALKVAKSEEERRGETFTNWEYRIIHLLDVFIKPLEMDMEDGEENAFYSGGIVPELIATDMADEAILLVEVVEICGGLVSEQGEKRRLAERLVSSWNVPNAAFKGPLHLGQGQGFSSIGGASALAAMSVCVGGAVSLCGGLDSDVRLVSYEKGDPICSNPESLEEVRRGEGFSTGFLGFWDGMADNVGDKFPMGCVGVVAASLLDSLGKGSNFDDIEIMEEFISKEKLMDCMEIAYNNEKDGKVLGPICKVVLSALDSALGDVEYVLKKVGSLAGEKEMVQGIDMVGLRMLAVAEVVSIMGPCVEMVSDFYSSACGVVRIAKKLYALNSKVMGLLAGNGLNLGRGYRSFMTEMSARTTKVTAALLLSVQDVKKMGRKDATISTASIENHGKIVSNLVFEKERSDVSLNRYAAKLKSQKNVTMSEWVKKQIIVSAIRDFRINKDDLAKELRIAEEKKKEKEKEGGKKRKKEKKEKGEGDDKKKKKKKKKKKREEEKEGKGEVQEGSEEVEMQEDDDGSTQDTAETAEVVMEESGDVEEEEEEEGGMDDVSV</sequence>
<dbReference type="OrthoDB" id="195089at2759"/>
<reference evidence="2" key="1">
    <citation type="submission" date="2022-07" db="EMBL/GenBank/DDBJ databases">
        <title>Genome analysis of Parmales, a sister group of diatoms, reveals the evolutionary specialization of diatoms from phago-mixotrophs to photoautotrophs.</title>
        <authorList>
            <person name="Ban H."/>
            <person name="Sato S."/>
            <person name="Yoshikawa S."/>
            <person name="Kazumasa Y."/>
            <person name="Nakamura Y."/>
            <person name="Ichinomiya M."/>
            <person name="Saitoh K."/>
            <person name="Sato N."/>
            <person name="Blanc-Mathieu R."/>
            <person name="Endo H."/>
            <person name="Kuwata A."/>
            <person name="Ogata H."/>
        </authorList>
    </citation>
    <scope>NUCLEOTIDE SEQUENCE</scope>
</reference>
<dbReference type="InterPro" id="IPR026171">
    <property type="entry name" value="FANCI"/>
</dbReference>
<comment type="caution">
    <text evidence="2">The sequence shown here is derived from an EMBL/GenBank/DDBJ whole genome shotgun (WGS) entry which is preliminary data.</text>
</comment>
<feature type="compositionally biased region" description="Acidic residues" evidence="1">
    <location>
        <begin position="1487"/>
        <end position="1509"/>
    </location>
</feature>
<organism evidence="2 3">
    <name type="scientific">Triparma retinervis</name>
    <dbReference type="NCBI Taxonomy" id="2557542"/>
    <lineage>
        <taxon>Eukaryota</taxon>
        <taxon>Sar</taxon>
        <taxon>Stramenopiles</taxon>
        <taxon>Ochrophyta</taxon>
        <taxon>Bolidophyceae</taxon>
        <taxon>Parmales</taxon>
        <taxon>Triparmaceae</taxon>
        <taxon>Triparma</taxon>
    </lineage>
</organism>
<evidence type="ECO:0000256" key="1">
    <source>
        <dbReference type="SAM" id="MobiDB-lite"/>
    </source>
</evidence>
<feature type="compositionally biased region" description="Acidic residues" evidence="1">
    <location>
        <begin position="1462"/>
        <end position="1476"/>
    </location>
</feature>
<evidence type="ECO:0000313" key="3">
    <source>
        <dbReference type="Proteomes" id="UP001165082"/>
    </source>
</evidence>
<feature type="compositionally biased region" description="Basic residues" evidence="1">
    <location>
        <begin position="1440"/>
        <end position="1449"/>
    </location>
</feature>
<feature type="region of interest" description="Disordered" evidence="1">
    <location>
        <begin position="579"/>
        <end position="603"/>
    </location>
</feature>
<dbReference type="InterPro" id="IPR016024">
    <property type="entry name" value="ARM-type_fold"/>
</dbReference>
<feature type="region of interest" description="Disordered" evidence="1">
    <location>
        <begin position="761"/>
        <end position="794"/>
    </location>
</feature>
<dbReference type="EMBL" id="BRXZ01002860">
    <property type="protein sequence ID" value="GMH71699.1"/>
    <property type="molecule type" value="Genomic_DNA"/>
</dbReference>
<evidence type="ECO:0000313" key="2">
    <source>
        <dbReference type="EMBL" id="GMH71699.1"/>
    </source>
</evidence>
<dbReference type="PANTHER" id="PTHR21818">
    <property type="entry name" value="BC025462 PROTEIN"/>
    <property type="match status" value="1"/>
</dbReference>
<keyword evidence="3" id="KW-1185">Reference proteome</keyword>
<dbReference type="GO" id="GO:0070182">
    <property type="term" value="F:DNA polymerase binding"/>
    <property type="evidence" value="ECO:0007669"/>
    <property type="project" value="TreeGrafter"/>
</dbReference>
<dbReference type="GO" id="GO:0006281">
    <property type="term" value="P:DNA repair"/>
    <property type="evidence" value="ECO:0007669"/>
    <property type="project" value="InterPro"/>
</dbReference>
<gene>
    <name evidence="2" type="ORF">TrRE_jg2160</name>
</gene>
<accession>A0A9W7AH17</accession>